<dbReference type="EMBL" id="CAJFCV020000001">
    <property type="protein sequence ID" value="CAG9089597.1"/>
    <property type="molecule type" value="Genomic_DNA"/>
</dbReference>
<dbReference type="Proteomes" id="UP000095284">
    <property type="component" value="Unplaced"/>
</dbReference>
<evidence type="ECO:0000259" key="2">
    <source>
        <dbReference type="Pfam" id="PF04419"/>
    </source>
</evidence>
<feature type="region of interest" description="Disordered" evidence="1">
    <location>
        <begin position="13"/>
        <end position="58"/>
    </location>
</feature>
<evidence type="ECO:0000313" key="4">
    <source>
        <dbReference type="EMBL" id="CAG9089597.1"/>
    </source>
</evidence>
<dbReference type="Proteomes" id="UP000582659">
    <property type="component" value="Unassembled WGS sequence"/>
</dbReference>
<dbReference type="EMBL" id="CAJFDI010000001">
    <property type="protein sequence ID" value="CAD5212000.1"/>
    <property type="molecule type" value="Genomic_DNA"/>
</dbReference>
<dbReference type="AlphaFoldDB" id="A0A1I7S8K0"/>
<protein>
    <submittedName>
        <fullName evidence="3">(pine wood nematode) hypothetical protein</fullName>
    </submittedName>
    <submittedName>
        <fullName evidence="7">4F5 domain-containing protein</fullName>
    </submittedName>
</protein>
<accession>A0A1I7S8K0</accession>
<proteinExistence type="predicted"/>
<dbReference type="Proteomes" id="UP000659654">
    <property type="component" value="Unassembled WGS sequence"/>
</dbReference>
<organism evidence="5 7">
    <name type="scientific">Bursaphelenchus xylophilus</name>
    <name type="common">Pinewood nematode worm</name>
    <name type="synonym">Aphelenchoides xylophilus</name>
    <dbReference type="NCBI Taxonomy" id="6326"/>
    <lineage>
        <taxon>Eukaryota</taxon>
        <taxon>Metazoa</taxon>
        <taxon>Ecdysozoa</taxon>
        <taxon>Nematoda</taxon>
        <taxon>Chromadorea</taxon>
        <taxon>Rhabditida</taxon>
        <taxon>Tylenchina</taxon>
        <taxon>Tylenchomorpha</taxon>
        <taxon>Aphelenchoidea</taxon>
        <taxon>Aphelenchoididae</taxon>
        <taxon>Bursaphelenchus</taxon>
    </lineage>
</organism>
<feature type="compositionally biased region" description="Basic and acidic residues" evidence="1">
    <location>
        <begin position="39"/>
        <end position="58"/>
    </location>
</feature>
<dbReference type="Pfam" id="PF04419">
    <property type="entry name" value="SERF-like_N"/>
    <property type="match status" value="1"/>
</dbReference>
<feature type="domain" description="Small EDRK-rich factor-like N-terminal" evidence="2">
    <location>
        <begin position="1"/>
        <end position="25"/>
    </location>
</feature>
<dbReference type="InterPro" id="IPR007513">
    <property type="entry name" value="SERF-like_N"/>
</dbReference>
<evidence type="ECO:0000313" key="5">
    <source>
        <dbReference type="Proteomes" id="UP000095284"/>
    </source>
</evidence>
<evidence type="ECO:0000313" key="7">
    <source>
        <dbReference type="WBParaSite" id="BXY_0934300.1"/>
    </source>
</evidence>
<gene>
    <name evidence="3" type="ORF">BXYJ_LOCUS2700</name>
</gene>
<evidence type="ECO:0000313" key="3">
    <source>
        <dbReference type="EMBL" id="CAD5212000.1"/>
    </source>
</evidence>
<dbReference type="OrthoDB" id="18018at2759"/>
<evidence type="ECO:0000256" key="1">
    <source>
        <dbReference type="SAM" id="MobiDB-lite"/>
    </source>
</evidence>
<reference evidence="7" key="1">
    <citation type="submission" date="2016-11" db="UniProtKB">
        <authorList>
            <consortium name="WormBaseParasite"/>
        </authorList>
    </citation>
    <scope>IDENTIFICATION</scope>
</reference>
<keyword evidence="6" id="KW-1185">Reference proteome</keyword>
<sequence>MTRGNQRELARLKNLKKQQDQGKSKSAADRAAGVSTDTRLSRDADIMRQKQQKALEKKQAEEAAKLAKAAPKVVKFDPLK</sequence>
<feature type="compositionally biased region" description="Basic and acidic residues" evidence="1">
    <location>
        <begin position="13"/>
        <end position="28"/>
    </location>
</feature>
<name>A0A1I7S8K0_BURXY</name>
<dbReference type="WBParaSite" id="BXY_0934300.1">
    <property type="protein sequence ID" value="BXY_0934300.1"/>
    <property type="gene ID" value="BXY_0934300"/>
</dbReference>
<reference evidence="4" key="2">
    <citation type="submission" date="2020-08" db="EMBL/GenBank/DDBJ databases">
        <authorList>
            <person name="Kikuchi T."/>
        </authorList>
    </citation>
    <scope>NUCLEOTIDE SEQUENCE</scope>
    <source>
        <strain evidence="3">Ka4C1</strain>
    </source>
</reference>
<evidence type="ECO:0000313" key="6">
    <source>
        <dbReference type="Proteomes" id="UP000659654"/>
    </source>
</evidence>